<feature type="signal peptide" evidence="1">
    <location>
        <begin position="1"/>
        <end position="25"/>
    </location>
</feature>
<dbReference type="RefSeq" id="XP_022653996.1">
    <property type="nucleotide sequence ID" value="XM_022798261.1"/>
</dbReference>
<evidence type="ECO:0000313" key="3">
    <source>
        <dbReference type="Proteomes" id="UP000594260"/>
    </source>
</evidence>
<dbReference type="EnsemblMetazoa" id="XM_022798174">
    <property type="protein sequence ID" value="XP_022653909"/>
    <property type="gene ID" value="LOC111247339"/>
</dbReference>
<dbReference type="EnsemblMetazoa" id="XM_022798261">
    <property type="protein sequence ID" value="XP_022653996"/>
    <property type="gene ID" value="LOC111247339"/>
</dbReference>
<organism evidence="2 3">
    <name type="scientific">Varroa destructor</name>
    <name type="common">Honeybee mite</name>
    <dbReference type="NCBI Taxonomy" id="109461"/>
    <lineage>
        <taxon>Eukaryota</taxon>
        <taxon>Metazoa</taxon>
        <taxon>Ecdysozoa</taxon>
        <taxon>Arthropoda</taxon>
        <taxon>Chelicerata</taxon>
        <taxon>Arachnida</taxon>
        <taxon>Acari</taxon>
        <taxon>Parasitiformes</taxon>
        <taxon>Mesostigmata</taxon>
        <taxon>Gamasina</taxon>
        <taxon>Dermanyssoidea</taxon>
        <taxon>Varroidae</taxon>
        <taxon>Varroa</taxon>
    </lineage>
</organism>
<dbReference type="KEGG" id="vde:111247339"/>
<reference evidence="2" key="1">
    <citation type="submission" date="2021-01" db="UniProtKB">
        <authorList>
            <consortium name="EnsemblMetazoa"/>
        </authorList>
    </citation>
    <scope>IDENTIFICATION</scope>
</reference>
<evidence type="ECO:0000313" key="2">
    <source>
        <dbReference type="EnsemblMetazoa" id="XP_022653909"/>
    </source>
</evidence>
<dbReference type="AlphaFoldDB" id="A0A7M7JLP8"/>
<dbReference type="InParanoid" id="A0A7M7JLP8"/>
<feature type="chain" id="PRO_5036401532" description="Secreted protein" evidence="1">
    <location>
        <begin position="26"/>
        <end position="134"/>
    </location>
</feature>
<name>A0A7M7JLP8_VARDE</name>
<keyword evidence="1" id="KW-0732">Signal</keyword>
<dbReference type="Proteomes" id="UP000594260">
    <property type="component" value="Unplaced"/>
</dbReference>
<dbReference type="GeneID" id="111247339"/>
<proteinExistence type="predicted"/>
<protein>
    <recommendedName>
        <fullName evidence="4">Secreted protein</fullName>
    </recommendedName>
</protein>
<sequence>MSRHGYVFLAILNILTFLHIITCQGDEMEWRHEAQEVAQEALAQKYPQLITSESDMELFRYSTPSVLQRSAHAFTYIVTPKGQPSNTYRCDVIISRYKGQRYSFVFGEPSCFKVECTNETVANKKKKQKFCRKV</sequence>
<dbReference type="RefSeq" id="XP_022653909.1">
    <property type="nucleotide sequence ID" value="XM_022798174.1"/>
</dbReference>
<keyword evidence="3" id="KW-1185">Reference proteome</keyword>
<dbReference type="OrthoDB" id="10394314at2759"/>
<evidence type="ECO:0008006" key="4">
    <source>
        <dbReference type="Google" id="ProtNLM"/>
    </source>
</evidence>
<evidence type="ECO:0000256" key="1">
    <source>
        <dbReference type="SAM" id="SignalP"/>
    </source>
</evidence>
<accession>A0A7M7JLP8</accession>